<reference evidence="3" key="1">
    <citation type="submission" date="2021-05" db="EMBL/GenBank/DDBJ databases">
        <title>The genome of the haptophyte Pavlova lutheri (Diacronema luteri, Pavlovales) - a model for lipid biosynthesis in eukaryotic algae.</title>
        <authorList>
            <person name="Hulatt C.J."/>
            <person name="Posewitz M.C."/>
        </authorList>
    </citation>
    <scope>NUCLEOTIDE SEQUENCE</scope>
    <source>
        <strain evidence="3">NIVA-4/92</strain>
    </source>
</reference>
<gene>
    <name evidence="3" type="ORF">KFE25_000835</name>
</gene>
<feature type="region of interest" description="Disordered" evidence="2">
    <location>
        <begin position="287"/>
        <end position="327"/>
    </location>
</feature>
<dbReference type="InterPro" id="IPR052201">
    <property type="entry name" value="LRR-containing_regulator"/>
</dbReference>
<accession>A0A8J5XPA9</accession>
<dbReference type="SUPFAM" id="SSF52047">
    <property type="entry name" value="RNI-like"/>
    <property type="match status" value="1"/>
</dbReference>
<dbReference type="EMBL" id="JAGTXO010000006">
    <property type="protein sequence ID" value="KAG8467519.1"/>
    <property type="molecule type" value="Genomic_DNA"/>
</dbReference>
<feature type="region of interest" description="Disordered" evidence="2">
    <location>
        <begin position="566"/>
        <end position="643"/>
    </location>
</feature>
<name>A0A8J5XPA9_DIALT</name>
<dbReference type="PANTHER" id="PTHR24111:SF0">
    <property type="entry name" value="LEUCINE-RICH REPEAT-CONTAINING PROTEIN"/>
    <property type="match status" value="1"/>
</dbReference>
<feature type="compositionally biased region" description="Low complexity" evidence="2">
    <location>
        <begin position="315"/>
        <end position="327"/>
    </location>
</feature>
<dbReference type="PANTHER" id="PTHR24111">
    <property type="entry name" value="LEUCINE-RICH REPEAT-CONTAINING PROTEIN 34"/>
    <property type="match status" value="1"/>
</dbReference>
<dbReference type="Proteomes" id="UP000751190">
    <property type="component" value="Unassembled WGS sequence"/>
</dbReference>
<proteinExistence type="predicted"/>
<feature type="compositionally biased region" description="Polar residues" evidence="2">
    <location>
        <begin position="296"/>
        <end position="310"/>
    </location>
</feature>
<evidence type="ECO:0000256" key="1">
    <source>
        <dbReference type="ARBA" id="ARBA00022737"/>
    </source>
</evidence>
<dbReference type="Pfam" id="PF13516">
    <property type="entry name" value="LRR_6"/>
    <property type="match status" value="2"/>
</dbReference>
<dbReference type="InterPro" id="IPR032675">
    <property type="entry name" value="LRR_dom_sf"/>
</dbReference>
<comment type="caution">
    <text evidence="3">The sequence shown here is derived from an EMBL/GenBank/DDBJ whole genome shotgun (WGS) entry which is preliminary data.</text>
</comment>
<sequence length="643" mass="66834">MVSDSPPSTVTYRAACARLGVEPEHTMTRALIDGAAHLSTRDADLSAHVMRTPERALFALCEGVRASIALASLELYGLYTPGGGTLWSGSTLAELTRALNHAPNVTALSLASSRLSDALAEPLGALTAGARHLRELNLSANDGLGSAFAQSLERALANAACRLRKLDVSNLPALAPRAAWAPGLGRLIAANAPAGSLTSLRASVHPANVADVLRGVAHNPRLTAIALTHARLPLGVLLNEIARPLSRGGPCAHIRELDLTHAYVGDAGASLLASTLLRGAGASARGSTGGAHATYRQRQCSQQEATSPTAARSPGRGVAAGGASQVGGPRDAGLTASYVAAVGGAAAAATEPDAPHGLQRLVLAHCAIYAQGGIALVDALATNRSLSELDLTANPLGDQFARALATLLADAPRAEPLRVVALTRTFVSDAGVEQLADAVRTNTRVTSLGSLVELPALIAKRRQCEQQLAENMRLARRASAPDPVGEAMVLLPAHEADLRMQVLALRTELRQAELARSGGADALERELEGSVLEAARANALLEATVARNRQLRERCTALELQLERARTHEAGPKRGARERQLPRGEQRVPALPVGKVRALADTPQSSGRGAERQQGQAAGARTHDDGGAMAPESPMARRLYVAA</sequence>
<feature type="compositionally biased region" description="Basic and acidic residues" evidence="2">
    <location>
        <begin position="566"/>
        <end position="586"/>
    </location>
</feature>
<dbReference type="AlphaFoldDB" id="A0A8J5XPA9"/>
<feature type="compositionally biased region" description="Low complexity" evidence="2">
    <location>
        <begin position="604"/>
        <end position="620"/>
    </location>
</feature>
<keyword evidence="4" id="KW-1185">Reference proteome</keyword>
<dbReference type="Gene3D" id="3.80.10.10">
    <property type="entry name" value="Ribonuclease Inhibitor"/>
    <property type="match status" value="2"/>
</dbReference>
<evidence type="ECO:0000313" key="3">
    <source>
        <dbReference type="EMBL" id="KAG8467519.1"/>
    </source>
</evidence>
<keyword evidence="1" id="KW-0677">Repeat</keyword>
<dbReference type="OrthoDB" id="120976at2759"/>
<dbReference type="InterPro" id="IPR001611">
    <property type="entry name" value="Leu-rich_rpt"/>
</dbReference>
<protein>
    <submittedName>
        <fullName evidence="3">Uncharacterized protein</fullName>
    </submittedName>
</protein>
<evidence type="ECO:0000256" key="2">
    <source>
        <dbReference type="SAM" id="MobiDB-lite"/>
    </source>
</evidence>
<evidence type="ECO:0000313" key="4">
    <source>
        <dbReference type="Proteomes" id="UP000751190"/>
    </source>
</evidence>
<dbReference type="SMART" id="SM00368">
    <property type="entry name" value="LRR_RI"/>
    <property type="match status" value="5"/>
</dbReference>
<organism evidence="3 4">
    <name type="scientific">Diacronema lutheri</name>
    <name type="common">Unicellular marine alga</name>
    <name type="synonym">Monochrysis lutheri</name>
    <dbReference type="NCBI Taxonomy" id="2081491"/>
    <lineage>
        <taxon>Eukaryota</taxon>
        <taxon>Haptista</taxon>
        <taxon>Haptophyta</taxon>
        <taxon>Pavlovophyceae</taxon>
        <taxon>Pavlovales</taxon>
        <taxon>Pavlovaceae</taxon>
        <taxon>Diacronema</taxon>
    </lineage>
</organism>